<dbReference type="InterPro" id="IPR001503">
    <property type="entry name" value="Glyco_trans_10"/>
</dbReference>
<evidence type="ECO:0000259" key="7">
    <source>
        <dbReference type="Pfam" id="PF00852"/>
    </source>
</evidence>
<dbReference type="InterPro" id="IPR055270">
    <property type="entry name" value="Glyco_tran_10_C"/>
</dbReference>
<gene>
    <name evidence="8" type="ORF">CCMP2556_LOCUS19083</name>
</gene>
<accession>A0ABP0L2Y0</accession>
<dbReference type="Pfam" id="PF00852">
    <property type="entry name" value="Glyco_transf_10"/>
    <property type="match status" value="1"/>
</dbReference>
<dbReference type="PANTHER" id="PTHR11929:SF194">
    <property type="entry name" value="ALPHA-(1,3)-FUCOSYLTRANSFERASE 10"/>
    <property type="match status" value="1"/>
</dbReference>
<organism evidence="8 9">
    <name type="scientific">Durusdinium trenchii</name>
    <dbReference type="NCBI Taxonomy" id="1381693"/>
    <lineage>
        <taxon>Eukaryota</taxon>
        <taxon>Sar</taxon>
        <taxon>Alveolata</taxon>
        <taxon>Dinophyceae</taxon>
        <taxon>Suessiales</taxon>
        <taxon>Symbiodiniaceae</taxon>
        <taxon>Durusdinium</taxon>
    </lineage>
</organism>
<comment type="similarity">
    <text evidence="2 5">Belongs to the glycosyltransferase 10 family.</text>
</comment>
<keyword evidence="5" id="KW-0333">Golgi apparatus</keyword>
<protein>
    <recommendedName>
        <fullName evidence="5">Fucosyltransferase</fullName>
        <ecNumber evidence="5">2.4.1.-</ecNumber>
    </recommendedName>
</protein>
<sequence>MLWHSWHFVPLFVLVLTLAKGDQAACDALKGAWSRAAESGLRFYASGSSTGAALTEPVESRAESARNDLQTAAVLAAELDATEACGPNASLAQRLFWLLLQSREDGRKRIAEVSPQRCPEGRPRRAFFQGHALDPEMSLLSPEPSWVELLHSGWPVFSLAALVESEFRDPPTYSLAATRLGRQEPSEECNGDQEVFHHISMLFAAEGRTARLIEIRDFLRTQVDGDVDLVAGPQFFKELMHGVQGSCPAAQAVGYAALADALQCHWRRPSSHRMHELADVAVAKAQQGALKAFGHGPGAFNVMMRSRWPLLSFLARLHPRTGPSDLVVSWSSREAELGGTNWAQNFAKEVFGDRAGVHLEEDVECADIYVYRSKVPVNFGGVLIFVDGERSPEDSLQETLLRSYPASIVVGPMAAGGLSDFFLCPAASTSFSARLLDSPMRLVQPRPLQVRPGFAAYLVYRCYPHRERFFHLLDSAAKEQGLGSVESLSRCGNAPPDIERRSKRYSASYYDDAVELFRSFRFAMVFENRLSPRYVTEKIVNAFLSGAIPIYWGSPFVLKIFNPMAFIYVNSFRSFEAAVEHILRVASDPELFALYATAPVLRNTSIARWLFSWHRNAPPLLREEPTLREALATLAFQKHHEGLRGTLTAVERRPFDYAHLFPP</sequence>
<evidence type="ECO:0000256" key="4">
    <source>
        <dbReference type="ARBA" id="ARBA00022679"/>
    </source>
</evidence>
<feature type="domain" description="Fucosyltransferase C-terminal" evidence="7">
    <location>
        <begin position="507"/>
        <end position="595"/>
    </location>
</feature>
<comment type="subcellular location">
    <subcellularLocation>
        <location evidence="5">Golgi apparatus</location>
        <location evidence="5">Golgi stack membrane</location>
        <topology evidence="5">Single-pass type II membrane protein</topology>
    </subcellularLocation>
</comment>
<comment type="pathway">
    <text evidence="1">Protein modification; protein glycosylation.</text>
</comment>
<feature type="chain" id="PRO_5045320540" description="Fucosyltransferase" evidence="6">
    <location>
        <begin position="22"/>
        <end position="663"/>
    </location>
</feature>
<keyword evidence="6" id="KW-0732">Signal</keyword>
<evidence type="ECO:0000256" key="1">
    <source>
        <dbReference type="ARBA" id="ARBA00004922"/>
    </source>
</evidence>
<keyword evidence="5" id="KW-0812">Transmembrane</keyword>
<keyword evidence="4 5" id="KW-0808">Transferase</keyword>
<keyword evidence="5" id="KW-0472">Membrane</keyword>
<feature type="signal peptide" evidence="6">
    <location>
        <begin position="1"/>
        <end position="21"/>
    </location>
</feature>
<evidence type="ECO:0000256" key="2">
    <source>
        <dbReference type="ARBA" id="ARBA00008919"/>
    </source>
</evidence>
<keyword evidence="9" id="KW-1185">Reference proteome</keyword>
<dbReference type="PANTHER" id="PTHR11929">
    <property type="entry name" value="ALPHA- 1,3 -FUCOSYLTRANSFERASE"/>
    <property type="match status" value="1"/>
</dbReference>
<dbReference type="EC" id="2.4.1.-" evidence="5"/>
<evidence type="ECO:0000256" key="6">
    <source>
        <dbReference type="SAM" id="SignalP"/>
    </source>
</evidence>
<comment type="caution">
    <text evidence="8">The sequence shown here is derived from an EMBL/GenBank/DDBJ whole genome shotgun (WGS) entry which is preliminary data.</text>
</comment>
<dbReference type="Proteomes" id="UP001642484">
    <property type="component" value="Unassembled WGS sequence"/>
</dbReference>
<evidence type="ECO:0000313" key="9">
    <source>
        <dbReference type="Proteomes" id="UP001642484"/>
    </source>
</evidence>
<dbReference type="Gene3D" id="3.40.50.11660">
    <property type="entry name" value="Glycosyl transferase family 10, C-terminal domain"/>
    <property type="match status" value="1"/>
</dbReference>
<dbReference type="InterPro" id="IPR038577">
    <property type="entry name" value="GT10-like_C_sf"/>
</dbReference>
<proteinExistence type="inferred from homology"/>
<evidence type="ECO:0000256" key="5">
    <source>
        <dbReference type="RuleBase" id="RU003832"/>
    </source>
</evidence>
<name>A0ABP0L2Y0_9DINO</name>
<dbReference type="SUPFAM" id="SSF53756">
    <property type="entry name" value="UDP-Glycosyltransferase/glycogen phosphorylase"/>
    <property type="match status" value="1"/>
</dbReference>
<dbReference type="EMBL" id="CAXAMN010011013">
    <property type="protein sequence ID" value="CAK9033450.1"/>
    <property type="molecule type" value="Genomic_DNA"/>
</dbReference>
<evidence type="ECO:0000256" key="3">
    <source>
        <dbReference type="ARBA" id="ARBA00022676"/>
    </source>
</evidence>
<reference evidence="8 9" key="1">
    <citation type="submission" date="2024-02" db="EMBL/GenBank/DDBJ databases">
        <authorList>
            <person name="Chen Y."/>
            <person name="Shah S."/>
            <person name="Dougan E. K."/>
            <person name="Thang M."/>
            <person name="Chan C."/>
        </authorList>
    </citation>
    <scope>NUCLEOTIDE SEQUENCE [LARGE SCALE GENOMIC DNA]</scope>
</reference>
<keyword evidence="3 5" id="KW-0328">Glycosyltransferase</keyword>
<evidence type="ECO:0000313" key="8">
    <source>
        <dbReference type="EMBL" id="CAK9033450.1"/>
    </source>
</evidence>